<dbReference type="InterPro" id="IPR029058">
    <property type="entry name" value="AB_hydrolase_fold"/>
</dbReference>
<dbReference type="Proteomes" id="UP000038010">
    <property type="component" value="Unassembled WGS sequence"/>
</dbReference>
<dbReference type="GO" id="GO:0016788">
    <property type="term" value="F:hydrolase activity, acting on ester bonds"/>
    <property type="evidence" value="ECO:0007669"/>
    <property type="project" value="TreeGrafter"/>
</dbReference>
<dbReference type="GeneID" id="28731664"/>
<dbReference type="RefSeq" id="XP_017995497.1">
    <property type="nucleotide sequence ID" value="XM_018139784.1"/>
</dbReference>
<dbReference type="OrthoDB" id="446683at2759"/>
<dbReference type="PANTHER" id="PTHR40841:SF2">
    <property type="entry name" value="SIDEROPHORE-DEGRADING ESTERASE (EUROFUNG)"/>
    <property type="match status" value="1"/>
</dbReference>
<dbReference type="VEuPathDB" id="FungiDB:AB675_10977"/>
<proteinExistence type="inferred from homology"/>
<evidence type="ECO:0000313" key="3">
    <source>
        <dbReference type="EMBL" id="KPI35534.1"/>
    </source>
</evidence>
<evidence type="ECO:0000256" key="1">
    <source>
        <dbReference type="ARBA" id="ARBA00005622"/>
    </source>
</evidence>
<dbReference type="EMBL" id="LFJN01000039">
    <property type="protein sequence ID" value="KPI35534.1"/>
    <property type="molecule type" value="Genomic_DNA"/>
</dbReference>
<keyword evidence="4" id="KW-1185">Reference proteome</keyword>
<name>A0A0N1H3P4_9EURO</name>
<organism evidence="3 4">
    <name type="scientific">Cyphellophora attinorum</name>
    <dbReference type="NCBI Taxonomy" id="1664694"/>
    <lineage>
        <taxon>Eukaryota</taxon>
        <taxon>Fungi</taxon>
        <taxon>Dikarya</taxon>
        <taxon>Ascomycota</taxon>
        <taxon>Pezizomycotina</taxon>
        <taxon>Eurotiomycetes</taxon>
        <taxon>Chaetothyriomycetidae</taxon>
        <taxon>Chaetothyriales</taxon>
        <taxon>Cyphellophoraceae</taxon>
        <taxon>Cyphellophora</taxon>
    </lineage>
</organism>
<gene>
    <name evidence="3" type="ORF">AB675_10977</name>
</gene>
<reference evidence="3 4" key="1">
    <citation type="submission" date="2015-06" db="EMBL/GenBank/DDBJ databases">
        <title>Draft genome of the ant-associated black yeast Phialophora attae CBS 131958.</title>
        <authorList>
            <person name="Moreno L.F."/>
            <person name="Stielow B.J."/>
            <person name="de Hoog S."/>
            <person name="Vicente V.A."/>
            <person name="Weiss V.A."/>
            <person name="de Vries M."/>
            <person name="Cruz L.M."/>
            <person name="Souza E.M."/>
        </authorList>
    </citation>
    <scope>NUCLEOTIDE SEQUENCE [LARGE SCALE GENOMIC DNA]</scope>
    <source>
        <strain evidence="3 4">CBS 131958</strain>
    </source>
</reference>
<accession>A0A0N1H3P4</accession>
<dbReference type="InterPro" id="IPR052558">
    <property type="entry name" value="Siderophore_Hydrolase_D"/>
</dbReference>
<keyword evidence="2" id="KW-0378">Hydrolase</keyword>
<comment type="caution">
    <text evidence="3">The sequence shown here is derived from an EMBL/GenBank/DDBJ whole genome shotgun (WGS) entry which is preliminary data.</text>
</comment>
<dbReference type="PANTHER" id="PTHR40841">
    <property type="entry name" value="SIDEROPHORE TRIACETYLFUSARININE C ESTERASE"/>
    <property type="match status" value="1"/>
</dbReference>
<protein>
    <submittedName>
        <fullName evidence="3">Ferri-bacillibactin esterase BesA</fullName>
    </submittedName>
</protein>
<dbReference type="AlphaFoldDB" id="A0A0N1H3P4"/>
<dbReference type="SUPFAM" id="SSF53474">
    <property type="entry name" value="alpha/beta-Hydrolases"/>
    <property type="match status" value="1"/>
</dbReference>
<evidence type="ECO:0000313" key="4">
    <source>
        <dbReference type="Proteomes" id="UP000038010"/>
    </source>
</evidence>
<comment type="similarity">
    <text evidence="1">Belongs to the esterase D family.</text>
</comment>
<evidence type="ECO:0000256" key="2">
    <source>
        <dbReference type="ARBA" id="ARBA00022801"/>
    </source>
</evidence>
<dbReference type="Gene3D" id="3.40.50.1820">
    <property type="entry name" value="alpha/beta hydrolase"/>
    <property type="match status" value="1"/>
</dbReference>
<sequence length="303" mass="34007">MQLSKEITTQAASAPSTTELELKNDAGERYLIQISWPLAWEADPINNKPSVPVFYVLDGNAHFWTAVETVRRGLAAPQSKDAVVIGIGYPDCGHYVFGNPRSYDLTPPTETYSPPRSWDGTVFNAPHGGADNFLRFIEGPVRRHVLQVVLGGHKPEREVLVGHSYGGLCTLYSMFSGSALFDTYIALSPSIFWNDNYLVSEAERFLDDRNSRKPLSLYLSYGYYEQYIRRRKAWSEEEYALRAAHALGWRTNDLVEEMAARLRASDKLKLVKCKAYADEDHGSVAGCAIGWAMLDVLDPDRFA</sequence>